<organism evidence="24 25">
    <name type="scientific">Acropora cervicornis</name>
    <name type="common">Staghorn coral</name>
    <dbReference type="NCBI Taxonomy" id="6130"/>
    <lineage>
        <taxon>Eukaryota</taxon>
        <taxon>Metazoa</taxon>
        <taxon>Cnidaria</taxon>
        <taxon>Anthozoa</taxon>
        <taxon>Hexacorallia</taxon>
        <taxon>Scleractinia</taxon>
        <taxon>Astrocoeniina</taxon>
        <taxon>Acroporidae</taxon>
        <taxon>Acropora</taxon>
    </lineage>
</organism>
<dbReference type="Proteomes" id="UP001249851">
    <property type="component" value="Unassembled WGS sequence"/>
</dbReference>
<evidence type="ECO:0000256" key="20">
    <source>
        <dbReference type="ARBA" id="ARBA00044342"/>
    </source>
</evidence>
<protein>
    <recommendedName>
        <fullName evidence="15">Steroid 21-hydroxylase</fullName>
        <ecNumber evidence="14">1.14.14.16</ecNumber>
    </recommendedName>
    <alternativeName>
        <fullName evidence="19">21-OHase</fullName>
    </alternativeName>
    <alternativeName>
        <fullName evidence="16">Cytochrome P-450c21</fullName>
    </alternativeName>
    <alternativeName>
        <fullName evidence="20">Cytochrome P450 21</fullName>
    </alternativeName>
    <alternativeName>
        <fullName evidence="18">Cytochrome P450 XXI</fullName>
    </alternativeName>
    <alternativeName>
        <fullName evidence="17">Cytochrome P450-C21</fullName>
    </alternativeName>
</protein>
<evidence type="ECO:0000256" key="16">
    <source>
        <dbReference type="ARBA" id="ARBA00044217"/>
    </source>
</evidence>
<dbReference type="GO" id="GO:0008610">
    <property type="term" value="P:lipid biosynthetic process"/>
    <property type="evidence" value="ECO:0007669"/>
    <property type="project" value="UniProtKB-ARBA"/>
</dbReference>
<evidence type="ECO:0000256" key="2">
    <source>
        <dbReference type="ARBA" id="ARBA00004524"/>
    </source>
</evidence>
<dbReference type="InterPro" id="IPR001128">
    <property type="entry name" value="Cyt_P450"/>
</dbReference>
<dbReference type="AlphaFoldDB" id="A0AAD9V1E7"/>
<evidence type="ECO:0000256" key="15">
    <source>
        <dbReference type="ARBA" id="ARBA00044116"/>
    </source>
</evidence>
<dbReference type="GO" id="GO:0004508">
    <property type="term" value="F:steroid 17-alpha-monooxygenase activity"/>
    <property type="evidence" value="ECO:0007669"/>
    <property type="project" value="TreeGrafter"/>
</dbReference>
<keyword evidence="25" id="KW-1185">Reference proteome</keyword>
<dbReference type="PRINTS" id="PR00385">
    <property type="entry name" value="P450"/>
</dbReference>
<dbReference type="PANTHER" id="PTHR24289:SF1">
    <property type="entry name" value="STEROID 17-ALPHA-HYDROXYLASE_17,20 LYASE"/>
    <property type="match status" value="1"/>
</dbReference>
<proteinExistence type="inferred from homology"/>
<keyword evidence="7" id="KW-0256">Endoplasmic reticulum</keyword>
<evidence type="ECO:0000256" key="3">
    <source>
        <dbReference type="ARBA" id="ARBA00004586"/>
    </source>
</evidence>
<name>A0AAD9V1E7_ACRCE</name>
<dbReference type="GO" id="GO:0008289">
    <property type="term" value="F:lipid binding"/>
    <property type="evidence" value="ECO:0007669"/>
    <property type="project" value="UniProtKB-KW"/>
</dbReference>
<evidence type="ECO:0000256" key="12">
    <source>
        <dbReference type="ARBA" id="ARBA00023121"/>
    </source>
</evidence>
<evidence type="ECO:0000256" key="7">
    <source>
        <dbReference type="ARBA" id="ARBA00022824"/>
    </source>
</evidence>
<keyword evidence="23" id="KW-1133">Transmembrane helix</keyword>
<accession>A0AAD9V1E7</accession>
<dbReference type="GO" id="GO:0020037">
    <property type="term" value="F:heme binding"/>
    <property type="evidence" value="ECO:0007669"/>
    <property type="project" value="InterPro"/>
</dbReference>
<evidence type="ECO:0000256" key="13">
    <source>
        <dbReference type="ARBA" id="ARBA00023136"/>
    </source>
</evidence>
<evidence type="ECO:0000256" key="11">
    <source>
        <dbReference type="ARBA" id="ARBA00023033"/>
    </source>
</evidence>
<dbReference type="GO" id="GO:0042448">
    <property type="term" value="P:progesterone metabolic process"/>
    <property type="evidence" value="ECO:0007669"/>
    <property type="project" value="TreeGrafter"/>
</dbReference>
<dbReference type="GO" id="GO:0005506">
    <property type="term" value="F:iron ion binding"/>
    <property type="evidence" value="ECO:0007669"/>
    <property type="project" value="InterPro"/>
</dbReference>
<evidence type="ECO:0000256" key="1">
    <source>
        <dbReference type="ARBA" id="ARBA00004184"/>
    </source>
</evidence>
<evidence type="ECO:0000256" key="18">
    <source>
        <dbReference type="ARBA" id="ARBA00044282"/>
    </source>
</evidence>
<keyword evidence="5 21" id="KW-0349">Heme</keyword>
<evidence type="ECO:0000256" key="19">
    <source>
        <dbReference type="ARBA" id="ARBA00044304"/>
    </source>
</evidence>
<dbReference type="Pfam" id="PF00067">
    <property type="entry name" value="p450"/>
    <property type="match status" value="1"/>
</dbReference>
<evidence type="ECO:0000256" key="17">
    <source>
        <dbReference type="ARBA" id="ARBA00044265"/>
    </source>
</evidence>
<evidence type="ECO:0000256" key="9">
    <source>
        <dbReference type="ARBA" id="ARBA00023002"/>
    </source>
</evidence>
<dbReference type="PROSITE" id="PS00086">
    <property type="entry name" value="CYTOCHROME_P450"/>
    <property type="match status" value="1"/>
</dbReference>
<dbReference type="SUPFAM" id="SSF48264">
    <property type="entry name" value="Cytochrome P450"/>
    <property type="match status" value="1"/>
</dbReference>
<keyword evidence="12" id="KW-0446">Lipid-binding</keyword>
<dbReference type="InterPro" id="IPR036396">
    <property type="entry name" value="Cyt_P450_sf"/>
</dbReference>
<evidence type="ECO:0000313" key="24">
    <source>
        <dbReference type="EMBL" id="KAK2557764.1"/>
    </source>
</evidence>
<dbReference type="GO" id="GO:0042446">
    <property type="term" value="P:hormone biosynthetic process"/>
    <property type="evidence" value="ECO:0007669"/>
    <property type="project" value="TreeGrafter"/>
</dbReference>
<evidence type="ECO:0000256" key="4">
    <source>
        <dbReference type="ARBA" id="ARBA00010617"/>
    </source>
</evidence>
<dbReference type="EMBL" id="JARQWQ010000048">
    <property type="protein sequence ID" value="KAK2557764.1"/>
    <property type="molecule type" value="Genomic_DNA"/>
</dbReference>
<dbReference type="GO" id="GO:0004509">
    <property type="term" value="F:steroid 21-monooxygenase activity"/>
    <property type="evidence" value="ECO:0007669"/>
    <property type="project" value="UniProtKB-EC"/>
</dbReference>
<dbReference type="FunFam" id="1.10.630.10:FF:000049">
    <property type="entry name" value="steroid 21-hydroxylase isoform X1"/>
    <property type="match status" value="1"/>
</dbReference>
<keyword evidence="8" id="KW-0492">Microsome</keyword>
<keyword evidence="6 21" id="KW-0479">Metal-binding</keyword>
<keyword evidence="11 22" id="KW-0503">Monooxygenase</keyword>
<dbReference type="PRINTS" id="PR00463">
    <property type="entry name" value="EP450I"/>
</dbReference>
<evidence type="ECO:0000313" key="25">
    <source>
        <dbReference type="Proteomes" id="UP001249851"/>
    </source>
</evidence>
<dbReference type="Gene3D" id="1.10.630.10">
    <property type="entry name" value="Cytochrome P450"/>
    <property type="match status" value="1"/>
</dbReference>
<feature type="binding site" description="axial binding residue" evidence="21">
    <location>
        <position position="460"/>
    </location>
    <ligand>
        <name>heme</name>
        <dbReference type="ChEBI" id="CHEBI:30413"/>
    </ligand>
    <ligandPart>
        <name>Fe</name>
        <dbReference type="ChEBI" id="CHEBI:18248"/>
    </ligandPart>
</feature>
<evidence type="ECO:0000256" key="8">
    <source>
        <dbReference type="ARBA" id="ARBA00022848"/>
    </source>
</evidence>
<dbReference type="GO" id="GO:0005789">
    <property type="term" value="C:endoplasmic reticulum membrane"/>
    <property type="evidence" value="ECO:0007669"/>
    <property type="project" value="UniProtKB-SubCell"/>
</dbReference>
<keyword evidence="10 21" id="KW-0408">Iron</keyword>
<gene>
    <name evidence="24" type="ORF">P5673_020129</name>
</gene>
<evidence type="ECO:0000256" key="22">
    <source>
        <dbReference type="RuleBase" id="RU000461"/>
    </source>
</evidence>
<evidence type="ECO:0000256" key="6">
    <source>
        <dbReference type="ARBA" id="ARBA00022723"/>
    </source>
</evidence>
<evidence type="ECO:0000256" key="10">
    <source>
        <dbReference type="ARBA" id="ARBA00023004"/>
    </source>
</evidence>
<evidence type="ECO:0000256" key="5">
    <source>
        <dbReference type="ARBA" id="ARBA00022617"/>
    </source>
</evidence>
<keyword evidence="13 23" id="KW-0472">Membrane</keyword>
<sequence length="517" mass="59309">MALSVLSTLYGFLSLGNILLFLPLLYLLHYLKVLYEFRGMPPGPRLSCLPVLGNAFSIKTKVDKMADTFEGVIKYYGGDFSLQLGSFKLLMVSTPDAVKEVLLKKSVTFAGRPQLRSYSEFSLGNKDLVFATYGPAWKFYRKTFMSALRQYLSNIPLVEDRVTAQTDKLVQFVEEQRGELFDPADRLMKAVADVICGITFKDGSDTRNPDLDRMLKLNAAIVANVDDFQKVLILDFFPWAHYLDREVYERWTAPLREIHGIIRKRLKQTKEKFDPTEPVEDFMSALLHAQLDFERECETEEEKTEMFSEDRFVTTIHDIFAAGYETTSTALRFVFAYMVTFPKYQEDIQRELDDVVAHKRPRMSDRPNLPLVQAVILESLRVGNLVPLAVPHVAIEDTTVRGYRVPKGTIVFPNTEAVHMDPNCWEDPTVFNPYRHIDENGKLIANPDNFFPFGAGRRVCAGEALAKIELFLITAILFHRFTFVAEEGYQMQMKGATVQFPVRYKIRAIERKTCMRK</sequence>
<dbReference type="PANTHER" id="PTHR24289">
    <property type="entry name" value="STEROID 17-ALPHA-HYDROXYLASE/17,20 LYASE"/>
    <property type="match status" value="1"/>
</dbReference>
<comment type="cofactor">
    <cofactor evidence="21">
        <name>heme</name>
        <dbReference type="ChEBI" id="CHEBI:30413"/>
    </cofactor>
</comment>
<keyword evidence="23" id="KW-0812">Transmembrane</keyword>
<comment type="caution">
    <text evidence="24">The sequence shown here is derived from an EMBL/GenBank/DDBJ whole genome shotgun (WGS) entry which is preliminary data.</text>
</comment>
<reference evidence="24" key="1">
    <citation type="journal article" date="2023" name="G3 (Bethesda)">
        <title>Whole genome assembly and annotation of the endangered Caribbean coral Acropora cervicornis.</title>
        <authorList>
            <person name="Selwyn J.D."/>
            <person name="Vollmer S.V."/>
        </authorList>
    </citation>
    <scope>NUCLEOTIDE SEQUENCE</scope>
    <source>
        <strain evidence="24">K2</strain>
    </source>
</reference>
<dbReference type="InterPro" id="IPR002401">
    <property type="entry name" value="Cyt_P450_E_grp-I"/>
</dbReference>
<reference evidence="24" key="2">
    <citation type="journal article" date="2023" name="Science">
        <title>Genomic signatures of disease resistance in endangered staghorn corals.</title>
        <authorList>
            <person name="Vollmer S.V."/>
            <person name="Selwyn J.D."/>
            <person name="Despard B.A."/>
            <person name="Roesel C.L."/>
        </authorList>
    </citation>
    <scope>NUCLEOTIDE SEQUENCE</scope>
    <source>
        <strain evidence="24">K2</strain>
    </source>
</reference>
<evidence type="ECO:0000256" key="21">
    <source>
        <dbReference type="PIRSR" id="PIRSR602401-1"/>
    </source>
</evidence>
<dbReference type="InterPro" id="IPR017972">
    <property type="entry name" value="Cyt_P450_CS"/>
</dbReference>
<comment type="similarity">
    <text evidence="4 22">Belongs to the cytochrome P450 family.</text>
</comment>
<comment type="subcellular location">
    <subcellularLocation>
        <location evidence="1">Endomembrane system</location>
        <topology evidence="1">Peripheral membrane protein</topology>
    </subcellularLocation>
    <subcellularLocation>
        <location evidence="3">Endoplasmic reticulum membrane</location>
    </subcellularLocation>
    <subcellularLocation>
        <location evidence="2">Microsome membrane</location>
    </subcellularLocation>
</comment>
<evidence type="ECO:0000256" key="14">
    <source>
        <dbReference type="ARBA" id="ARBA00044040"/>
    </source>
</evidence>
<keyword evidence="9 22" id="KW-0560">Oxidoreductase</keyword>
<feature type="transmembrane region" description="Helical" evidence="23">
    <location>
        <begin position="12"/>
        <end position="31"/>
    </location>
</feature>
<dbReference type="EC" id="1.14.14.16" evidence="14"/>
<evidence type="ECO:0000256" key="23">
    <source>
        <dbReference type="SAM" id="Phobius"/>
    </source>
</evidence>